<dbReference type="Proteomes" id="UP000095287">
    <property type="component" value="Unplaced"/>
</dbReference>
<evidence type="ECO:0000313" key="2">
    <source>
        <dbReference type="Proteomes" id="UP000095287"/>
    </source>
</evidence>
<feature type="region of interest" description="Disordered" evidence="1">
    <location>
        <begin position="1"/>
        <end position="24"/>
    </location>
</feature>
<keyword evidence="2" id="KW-1185">Reference proteome</keyword>
<accession>A0A1I7YU87</accession>
<feature type="region of interest" description="Disordered" evidence="1">
    <location>
        <begin position="56"/>
        <end position="76"/>
    </location>
</feature>
<sequence length="200" mass="21534">MDGNASHPDGGKGHSTSDPAAGGQRVTKCNTIYPTALLSPSTPCARGPCTDIRLGRTSPIDQRHGKPASFEVQSKPTSDRNVLHYTIFDNPGRSAGLLAFRTTDLIGSDFTDPPGEEGLTAINGDAPNARQRECHACCENAVNPKASYSSWPEPEQNWSRIRIDFAGPIHGSKWLLLIDAKSKYAFAQPTKESTARTSII</sequence>
<reference evidence="3" key="1">
    <citation type="submission" date="2016-11" db="UniProtKB">
        <authorList>
            <consortium name="WormBaseParasite"/>
        </authorList>
    </citation>
    <scope>IDENTIFICATION</scope>
</reference>
<protein>
    <submittedName>
        <fullName evidence="3">Endo/exonuclease/phosphatase domain-containing protein</fullName>
    </submittedName>
</protein>
<dbReference type="WBParaSite" id="L893_g19754.t1">
    <property type="protein sequence ID" value="L893_g19754.t1"/>
    <property type="gene ID" value="L893_g19754"/>
</dbReference>
<proteinExistence type="predicted"/>
<dbReference type="AlphaFoldDB" id="A0A1I7YU87"/>
<evidence type="ECO:0000313" key="3">
    <source>
        <dbReference type="WBParaSite" id="L893_g19754.t1"/>
    </source>
</evidence>
<organism evidence="2 3">
    <name type="scientific">Steinernema glaseri</name>
    <dbReference type="NCBI Taxonomy" id="37863"/>
    <lineage>
        <taxon>Eukaryota</taxon>
        <taxon>Metazoa</taxon>
        <taxon>Ecdysozoa</taxon>
        <taxon>Nematoda</taxon>
        <taxon>Chromadorea</taxon>
        <taxon>Rhabditida</taxon>
        <taxon>Tylenchina</taxon>
        <taxon>Panagrolaimomorpha</taxon>
        <taxon>Strongyloidoidea</taxon>
        <taxon>Steinernematidae</taxon>
        <taxon>Steinernema</taxon>
    </lineage>
</organism>
<name>A0A1I7YU87_9BILA</name>
<evidence type="ECO:0000256" key="1">
    <source>
        <dbReference type="SAM" id="MobiDB-lite"/>
    </source>
</evidence>